<gene>
    <name evidence="1" type="ORF">ACLFYP115_03392</name>
</gene>
<reference evidence="1" key="1">
    <citation type="submission" date="2019-11" db="EMBL/GenBank/DDBJ databases">
        <authorList>
            <person name="Feng L."/>
        </authorList>
    </citation>
    <scope>NUCLEOTIDE SEQUENCE</scope>
    <source>
        <strain evidence="1">AcaccaeLFYP115</strain>
    </source>
</reference>
<dbReference type="RefSeq" id="WP_129700379.1">
    <property type="nucleotide sequence ID" value="NZ_BAABZP010000001.1"/>
</dbReference>
<proteinExistence type="predicted"/>
<dbReference type="Pfam" id="PF09551">
    <property type="entry name" value="Spore_II_R"/>
    <property type="match status" value="1"/>
</dbReference>
<dbReference type="NCBIfam" id="TIGR02837">
    <property type="entry name" value="spore_II_R"/>
    <property type="match status" value="1"/>
</dbReference>
<dbReference type="EMBL" id="CACRSQ010000010">
    <property type="protein sequence ID" value="VYT41796.1"/>
    <property type="molecule type" value="Genomic_DNA"/>
</dbReference>
<protein>
    <submittedName>
        <fullName evidence="1">Stage II sporulation protein R (Spore_II_R)</fullName>
    </submittedName>
</protein>
<dbReference type="AlphaFoldDB" id="A0A6N2WR85"/>
<organism evidence="1">
    <name type="scientific">Anaerostipes caccae</name>
    <dbReference type="NCBI Taxonomy" id="105841"/>
    <lineage>
        <taxon>Bacteria</taxon>
        <taxon>Bacillati</taxon>
        <taxon>Bacillota</taxon>
        <taxon>Clostridia</taxon>
        <taxon>Lachnospirales</taxon>
        <taxon>Lachnospiraceae</taxon>
        <taxon>Anaerostipes</taxon>
    </lineage>
</organism>
<accession>A0A6N2WR85</accession>
<evidence type="ECO:0000313" key="1">
    <source>
        <dbReference type="EMBL" id="VYT41796.1"/>
    </source>
</evidence>
<dbReference type="InterPro" id="IPR014202">
    <property type="entry name" value="Spore_II_R"/>
</dbReference>
<name>A0A6N2WR85_9FIRM</name>
<sequence>MKKKSIIWMFFLAAAVIFSVVWAKEKDGRADQKIKQGVVRFHIRANSDSRKDQAEKLLVRDQVVAYLKPYMEQANTKEDAKRILNSRKKEIAKVAKSTLQKRGKDLPVKVYLTREKFPEKDYGSYVFPEGTYDALRIDLGNASGHNWWCVMFPDLCITKESEAAKDKKTRKKLEQQVGKKGVEKLEKKKEKLPWFLKWLE</sequence>